<proteinExistence type="predicted"/>
<organism evidence="1 2">
    <name type="scientific">Tribonema minus</name>
    <dbReference type="NCBI Taxonomy" id="303371"/>
    <lineage>
        <taxon>Eukaryota</taxon>
        <taxon>Sar</taxon>
        <taxon>Stramenopiles</taxon>
        <taxon>Ochrophyta</taxon>
        <taxon>PX clade</taxon>
        <taxon>Xanthophyceae</taxon>
        <taxon>Tribonematales</taxon>
        <taxon>Tribonemataceae</taxon>
        <taxon>Tribonema</taxon>
    </lineage>
</organism>
<dbReference type="AlphaFoldDB" id="A0A836CMX8"/>
<protein>
    <recommendedName>
        <fullName evidence="3">ParB/Sulfiredoxin domain-containing protein</fullName>
    </recommendedName>
</protein>
<name>A0A836CMX8_9STRA</name>
<dbReference type="SUPFAM" id="SSF110849">
    <property type="entry name" value="ParB/Sulfiredoxin"/>
    <property type="match status" value="1"/>
</dbReference>
<dbReference type="EMBL" id="JAFCMP010000007">
    <property type="protein sequence ID" value="KAG5192312.1"/>
    <property type="molecule type" value="Genomic_DNA"/>
</dbReference>
<keyword evidence="2" id="KW-1185">Reference proteome</keyword>
<evidence type="ECO:0000313" key="2">
    <source>
        <dbReference type="Proteomes" id="UP000664859"/>
    </source>
</evidence>
<reference evidence="1" key="1">
    <citation type="submission" date="2021-02" db="EMBL/GenBank/DDBJ databases">
        <title>First Annotated Genome of the Yellow-green Alga Tribonema minus.</title>
        <authorList>
            <person name="Mahan K.M."/>
        </authorList>
    </citation>
    <scope>NUCLEOTIDE SEQUENCE</scope>
    <source>
        <strain evidence="1">UTEX B ZZ1240</strain>
    </source>
</reference>
<comment type="caution">
    <text evidence="1">The sequence shown here is derived from an EMBL/GenBank/DDBJ whole genome shotgun (WGS) entry which is preliminary data.</text>
</comment>
<evidence type="ECO:0000313" key="1">
    <source>
        <dbReference type="EMBL" id="KAG5192312.1"/>
    </source>
</evidence>
<evidence type="ECO:0008006" key="3">
    <source>
        <dbReference type="Google" id="ProtNLM"/>
    </source>
</evidence>
<dbReference type="InterPro" id="IPR036086">
    <property type="entry name" value="ParB/Sulfiredoxin_sf"/>
</dbReference>
<sequence>MEALRLTEHARPLHKEDLDPMAEELLTNGYVEALSSIVVVPRDGDSYAVIDSNHRVAAMRRTNVRQVMQSSTWQAAKRVLSSRDYAFFTALLPRASI</sequence>
<dbReference type="Proteomes" id="UP000664859">
    <property type="component" value="Unassembled WGS sequence"/>
</dbReference>
<gene>
    <name evidence="1" type="ORF">JKP88DRAFT_284404</name>
</gene>
<accession>A0A836CMX8</accession>